<protein>
    <submittedName>
        <fullName evidence="2">Uncharacterized protein</fullName>
    </submittedName>
</protein>
<reference evidence="2" key="1">
    <citation type="submission" date="2022-10" db="EMBL/GenBank/DDBJ databases">
        <authorList>
            <person name="Chen Y."/>
            <person name="Dougan E. K."/>
            <person name="Chan C."/>
            <person name="Rhodes N."/>
            <person name="Thang M."/>
        </authorList>
    </citation>
    <scope>NUCLEOTIDE SEQUENCE</scope>
</reference>
<dbReference type="Proteomes" id="UP001152797">
    <property type="component" value="Unassembled WGS sequence"/>
</dbReference>
<name>A0A9P1BJY1_9DINO</name>
<evidence type="ECO:0000256" key="1">
    <source>
        <dbReference type="SAM" id="MobiDB-lite"/>
    </source>
</evidence>
<gene>
    <name evidence="2" type="ORF">C1SCF055_LOCUS3067</name>
</gene>
<dbReference type="EMBL" id="CAMXCT030000150">
    <property type="protein sequence ID" value="CAL4761994.1"/>
    <property type="molecule type" value="Genomic_DNA"/>
</dbReference>
<dbReference type="EMBL" id="CAMXCT020000150">
    <property type="protein sequence ID" value="CAL1128057.1"/>
    <property type="molecule type" value="Genomic_DNA"/>
</dbReference>
<reference evidence="3" key="2">
    <citation type="submission" date="2024-04" db="EMBL/GenBank/DDBJ databases">
        <authorList>
            <person name="Chen Y."/>
            <person name="Shah S."/>
            <person name="Dougan E. K."/>
            <person name="Thang M."/>
            <person name="Chan C."/>
        </authorList>
    </citation>
    <scope>NUCLEOTIDE SEQUENCE [LARGE SCALE GENOMIC DNA]</scope>
</reference>
<proteinExistence type="predicted"/>
<keyword evidence="4" id="KW-1185">Reference proteome</keyword>
<accession>A0A9P1BJY1</accession>
<feature type="region of interest" description="Disordered" evidence="1">
    <location>
        <begin position="1"/>
        <end position="65"/>
    </location>
</feature>
<evidence type="ECO:0000313" key="3">
    <source>
        <dbReference type="EMBL" id="CAL1128057.1"/>
    </source>
</evidence>
<organism evidence="2">
    <name type="scientific">Cladocopium goreaui</name>
    <dbReference type="NCBI Taxonomy" id="2562237"/>
    <lineage>
        <taxon>Eukaryota</taxon>
        <taxon>Sar</taxon>
        <taxon>Alveolata</taxon>
        <taxon>Dinophyceae</taxon>
        <taxon>Suessiales</taxon>
        <taxon>Symbiodiniaceae</taxon>
        <taxon>Cladocopium</taxon>
    </lineage>
</organism>
<sequence>MEVRNTAASPKEIPCKKPHQKEKVPDILDPAGPTDAGHAATKPVEVASDSQEQTEAVESLEGLEPSEKVSELQDLWLQLQEGQRLWRQNTVPAPPQGQIYRDRPYPLELHGPFGLHEMAIAWTGRVRGRADLRPQRCLQLVPRAELIGMLDHADAEQC</sequence>
<dbReference type="AlphaFoldDB" id="A0A9P1BJY1"/>
<evidence type="ECO:0000313" key="2">
    <source>
        <dbReference type="EMBL" id="CAI3974682.1"/>
    </source>
</evidence>
<evidence type="ECO:0000313" key="4">
    <source>
        <dbReference type="Proteomes" id="UP001152797"/>
    </source>
</evidence>
<comment type="caution">
    <text evidence="2">The sequence shown here is derived from an EMBL/GenBank/DDBJ whole genome shotgun (WGS) entry which is preliminary data.</text>
</comment>
<dbReference type="EMBL" id="CAMXCT010000150">
    <property type="protein sequence ID" value="CAI3974682.1"/>
    <property type="molecule type" value="Genomic_DNA"/>
</dbReference>